<organism evidence="3 4">
    <name type="scientific">Eggerthella lenta</name>
    <name type="common">Eubacterium lentum</name>
    <dbReference type="NCBI Taxonomy" id="84112"/>
    <lineage>
        <taxon>Bacteria</taxon>
        <taxon>Bacillati</taxon>
        <taxon>Actinomycetota</taxon>
        <taxon>Coriobacteriia</taxon>
        <taxon>Eggerthellales</taxon>
        <taxon>Eggerthellaceae</taxon>
        <taxon>Eggerthella</taxon>
    </lineage>
</organism>
<sequence>MTTGSRIRALRESRGMTQRQLAERAGCTDAAIRNYEAGRRALKGSALDAIAGALGVAPEALMPVQAESARDALELLFRIEEEFGLRPVGGGRLAVAPGAEKAPKLAAAIKAWESQVDALDRGEITPEEYESWKREFGGC</sequence>
<dbReference type="SUPFAM" id="SSF47413">
    <property type="entry name" value="lambda repressor-like DNA-binding domains"/>
    <property type="match status" value="1"/>
</dbReference>
<evidence type="ECO:0000313" key="3">
    <source>
        <dbReference type="EMBL" id="TNU94831.1"/>
    </source>
</evidence>
<protein>
    <submittedName>
        <fullName evidence="3">Helix-turn-helix transcriptional regulator</fullName>
    </submittedName>
</protein>
<dbReference type="PANTHER" id="PTHR46797">
    <property type="entry name" value="HTH-TYPE TRANSCRIPTIONAL REGULATOR"/>
    <property type="match status" value="1"/>
</dbReference>
<dbReference type="PANTHER" id="PTHR46797:SF1">
    <property type="entry name" value="METHYLPHOSPHONATE SYNTHASE"/>
    <property type="match status" value="1"/>
</dbReference>
<dbReference type="Proteomes" id="UP000312594">
    <property type="component" value="Unassembled WGS sequence"/>
</dbReference>
<evidence type="ECO:0000259" key="2">
    <source>
        <dbReference type="PROSITE" id="PS50943"/>
    </source>
</evidence>
<dbReference type="EMBL" id="VEVP01000004">
    <property type="protein sequence ID" value="TNU94831.1"/>
    <property type="molecule type" value="Genomic_DNA"/>
</dbReference>
<dbReference type="GO" id="GO:0003677">
    <property type="term" value="F:DNA binding"/>
    <property type="evidence" value="ECO:0007669"/>
    <property type="project" value="UniProtKB-KW"/>
</dbReference>
<dbReference type="InterPro" id="IPR010982">
    <property type="entry name" value="Lambda_DNA-bd_dom_sf"/>
</dbReference>
<proteinExistence type="predicted"/>
<keyword evidence="1" id="KW-0238">DNA-binding</keyword>
<name>A0A5C5C760_EGGLN</name>
<dbReference type="GO" id="GO:0003700">
    <property type="term" value="F:DNA-binding transcription factor activity"/>
    <property type="evidence" value="ECO:0007669"/>
    <property type="project" value="TreeGrafter"/>
</dbReference>
<dbReference type="SMART" id="SM00530">
    <property type="entry name" value="HTH_XRE"/>
    <property type="match status" value="1"/>
</dbReference>
<dbReference type="GO" id="GO:0005829">
    <property type="term" value="C:cytosol"/>
    <property type="evidence" value="ECO:0007669"/>
    <property type="project" value="TreeGrafter"/>
</dbReference>
<evidence type="ECO:0000313" key="4">
    <source>
        <dbReference type="Proteomes" id="UP000312594"/>
    </source>
</evidence>
<dbReference type="Gene3D" id="1.10.260.40">
    <property type="entry name" value="lambda repressor-like DNA-binding domains"/>
    <property type="match status" value="1"/>
</dbReference>
<dbReference type="Pfam" id="PF01381">
    <property type="entry name" value="HTH_3"/>
    <property type="match status" value="1"/>
</dbReference>
<reference evidence="3 4" key="1">
    <citation type="journal article" date="2005" name="Appl. Environ. Microbiol.">
        <title>Intestinal bacterial communities that produce active estrogen-like compounds enterodiol and enterolactone in humans.</title>
        <authorList>
            <person name="Clavel T."/>
            <person name="Henderson G."/>
            <person name="Alpert C.A."/>
            <person name="Philippe C."/>
            <person name="Rigottier-Gois L."/>
            <person name="Dore J."/>
            <person name="Blaut M."/>
        </authorList>
    </citation>
    <scope>NUCLEOTIDE SEQUENCE [LARGE SCALE GENOMIC DNA]</scope>
    <source>
        <strain evidence="3 4">SECO-MT75m2</strain>
    </source>
</reference>
<feature type="domain" description="HTH cro/C1-type" evidence="2">
    <location>
        <begin position="7"/>
        <end position="61"/>
    </location>
</feature>
<dbReference type="PROSITE" id="PS50943">
    <property type="entry name" value="HTH_CROC1"/>
    <property type="match status" value="1"/>
</dbReference>
<accession>A0A5C5C760</accession>
<dbReference type="RefSeq" id="WP_022362993.1">
    <property type="nucleotide sequence ID" value="NZ_VEVP01000004.1"/>
</dbReference>
<evidence type="ECO:0000256" key="1">
    <source>
        <dbReference type="ARBA" id="ARBA00023125"/>
    </source>
</evidence>
<gene>
    <name evidence="3" type="ORF">FIC87_02935</name>
</gene>
<dbReference type="AlphaFoldDB" id="A0A5C5C760"/>
<comment type="caution">
    <text evidence="3">The sequence shown here is derived from an EMBL/GenBank/DDBJ whole genome shotgun (WGS) entry which is preliminary data.</text>
</comment>
<dbReference type="CDD" id="cd00093">
    <property type="entry name" value="HTH_XRE"/>
    <property type="match status" value="1"/>
</dbReference>
<dbReference type="InterPro" id="IPR050807">
    <property type="entry name" value="TransReg_Diox_bact_type"/>
</dbReference>
<dbReference type="InterPro" id="IPR001387">
    <property type="entry name" value="Cro/C1-type_HTH"/>
</dbReference>